<dbReference type="InterPro" id="IPR000531">
    <property type="entry name" value="Beta-barrel_TonB"/>
</dbReference>
<feature type="compositionally biased region" description="Low complexity" evidence="15">
    <location>
        <begin position="25"/>
        <end position="42"/>
    </location>
</feature>
<keyword evidence="7" id="KW-0408">Iron</keyword>
<protein>
    <submittedName>
        <fullName evidence="19">Iron complex outermembrane receptor protein</fullName>
    </submittedName>
</protein>
<feature type="domain" description="TonB-dependent receptor plug" evidence="18">
    <location>
        <begin position="68"/>
        <end position="176"/>
    </location>
</feature>
<comment type="similarity">
    <text evidence="12 14">Belongs to the TonB-dependent receptor family.</text>
</comment>
<dbReference type="PANTHER" id="PTHR32552">
    <property type="entry name" value="FERRICHROME IRON RECEPTOR-RELATED"/>
    <property type="match status" value="1"/>
</dbReference>
<evidence type="ECO:0000256" key="1">
    <source>
        <dbReference type="ARBA" id="ARBA00004571"/>
    </source>
</evidence>
<evidence type="ECO:0000256" key="9">
    <source>
        <dbReference type="ARBA" id="ARBA00023077"/>
    </source>
</evidence>
<keyword evidence="6 16" id="KW-0732">Signal</keyword>
<evidence type="ECO:0000313" key="20">
    <source>
        <dbReference type="Proteomes" id="UP000566995"/>
    </source>
</evidence>
<keyword evidence="10 12" id="KW-0472">Membrane</keyword>
<keyword evidence="5 12" id="KW-0812">Transmembrane</keyword>
<sequence length="753" mass="82958">MFKRTTLSLAILASLASVAGHAADGDTQSTDTQSTDAQNTAAHNTEEGSTAPTLGKVVVTAQKREESVQEVPAPITVLSGEKIRDASLQSANEVTRYTPNASAGTTDGHGRPRWWIRGLGTGDQGANTVSPIGIYVDDVYIANISATGFPLFDQERVEVLRGPQGTLWGKNTTGGAINFISRKPTFSPEGYFKVDLGNYANRIVEGAVSDALVDDKLAGRLSFHHQGRDGYTENQNDGNDQGALEDDAVRLQLAARVNDNLDANLNVHARHYHDTASYNTVSYGTRPDGTNQFGYAIDPKLGKANFNAKYQAEIDQAGSNLNLVWQLGDLELTSITAFEHFSRDGWTDSDNTPLELQRSYSYADSQQWSQELRLASPRTDRLNWVLGFHYFNEDLQSKNANAALPNVYVPSYYNNVSYDQKTESYAIFGSTTYNFTDDFSLTAGLRWTRETKDIDLERLVNRGAASFGDGHWWQPGNVASPLIVNATQDESNTWSDYSWDLTPEYRISDNARAYFRYARGFRSGGYNAGVTSQATVAKVDPEYLTSYELGLKSEWFDGRLNANASVFYYDYKDIQLNIVTAVNNQTVSRLANGAQGEAYGAEFELEAIPVQNLHVNFGLGLLHTEFTDYTSGSDDFSGNHFVRAPSVSAVIGADYRIPLNVGGAVILGTDWNTRSRQYFFTNDQSANMRSGGYTLGNARVTYELPGETTRVTAYVNNLADREYRNHTLPGGYQTAAVMYGDPRTFGVSVTTDF</sequence>
<keyword evidence="19" id="KW-0675">Receptor</keyword>
<proteinExistence type="inferred from homology"/>
<keyword evidence="8" id="KW-0406">Ion transport</keyword>
<evidence type="ECO:0000259" key="18">
    <source>
        <dbReference type="Pfam" id="PF07715"/>
    </source>
</evidence>
<reference evidence="19 20" key="1">
    <citation type="submission" date="2020-08" db="EMBL/GenBank/DDBJ databases">
        <title>Functional genomics of gut bacteria from endangered species of beetles.</title>
        <authorList>
            <person name="Carlos-Shanley C."/>
        </authorList>
    </citation>
    <scope>NUCLEOTIDE SEQUENCE [LARGE SCALE GENOMIC DNA]</scope>
    <source>
        <strain evidence="19 20">S00179</strain>
    </source>
</reference>
<evidence type="ECO:0000313" key="19">
    <source>
        <dbReference type="EMBL" id="MBB4862091.1"/>
    </source>
</evidence>
<evidence type="ECO:0000256" key="8">
    <source>
        <dbReference type="ARBA" id="ARBA00023065"/>
    </source>
</evidence>
<dbReference type="PROSITE" id="PS01156">
    <property type="entry name" value="TONB_DEPENDENT_REC_2"/>
    <property type="match status" value="1"/>
</dbReference>
<feature type="region of interest" description="Disordered" evidence="15">
    <location>
        <begin position="23"/>
        <end position="54"/>
    </location>
</feature>
<evidence type="ECO:0000259" key="17">
    <source>
        <dbReference type="Pfam" id="PF00593"/>
    </source>
</evidence>
<dbReference type="Gene3D" id="2.40.170.20">
    <property type="entry name" value="TonB-dependent receptor, beta-barrel domain"/>
    <property type="match status" value="1"/>
</dbReference>
<dbReference type="Pfam" id="PF00593">
    <property type="entry name" value="TonB_dep_Rec_b-barrel"/>
    <property type="match status" value="1"/>
</dbReference>
<dbReference type="PANTHER" id="PTHR32552:SF81">
    <property type="entry name" value="TONB-DEPENDENT OUTER MEMBRANE RECEPTOR"/>
    <property type="match status" value="1"/>
</dbReference>
<dbReference type="EMBL" id="JACHLI010000002">
    <property type="protein sequence ID" value="MBB4862091.1"/>
    <property type="molecule type" value="Genomic_DNA"/>
</dbReference>
<evidence type="ECO:0000256" key="5">
    <source>
        <dbReference type="ARBA" id="ARBA00022692"/>
    </source>
</evidence>
<feature type="domain" description="TonB-dependent receptor-like beta-barrel" evidence="17">
    <location>
        <begin position="269"/>
        <end position="718"/>
    </location>
</feature>
<evidence type="ECO:0000256" key="11">
    <source>
        <dbReference type="ARBA" id="ARBA00023237"/>
    </source>
</evidence>
<dbReference type="SUPFAM" id="SSF56935">
    <property type="entry name" value="Porins"/>
    <property type="match status" value="1"/>
</dbReference>
<accession>A0A7W7KFY9</accession>
<feature type="signal peptide" evidence="16">
    <location>
        <begin position="1"/>
        <end position="22"/>
    </location>
</feature>
<dbReference type="GO" id="GO:0009279">
    <property type="term" value="C:cell outer membrane"/>
    <property type="evidence" value="ECO:0007669"/>
    <property type="project" value="UniProtKB-SubCell"/>
</dbReference>
<name>A0A7W7KFY9_PSENT</name>
<dbReference type="InterPro" id="IPR010917">
    <property type="entry name" value="TonB_rcpt_CS"/>
</dbReference>
<dbReference type="Proteomes" id="UP000566995">
    <property type="component" value="Unassembled WGS sequence"/>
</dbReference>
<evidence type="ECO:0000256" key="14">
    <source>
        <dbReference type="RuleBase" id="RU003357"/>
    </source>
</evidence>
<organism evidence="19 20">
    <name type="scientific">Pseudomonas nitroreducens</name>
    <dbReference type="NCBI Taxonomy" id="46680"/>
    <lineage>
        <taxon>Bacteria</taxon>
        <taxon>Pseudomonadati</taxon>
        <taxon>Pseudomonadota</taxon>
        <taxon>Gammaproteobacteria</taxon>
        <taxon>Pseudomonadales</taxon>
        <taxon>Pseudomonadaceae</taxon>
        <taxon>Pseudomonas</taxon>
    </lineage>
</organism>
<dbReference type="GO" id="GO:0006826">
    <property type="term" value="P:iron ion transport"/>
    <property type="evidence" value="ECO:0007669"/>
    <property type="project" value="UniProtKB-KW"/>
</dbReference>
<dbReference type="InterPro" id="IPR012910">
    <property type="entry name" value="Plug_dom"/>
</dbReference>
<feature type="chain" id="PRO_5030770151" evidence="16">
    <location>
        <begin position="23"/>
        <end position="753"/>
    </location>
</feature>
<keyword evidence="9 14" id="KW-0798">TonB box</keyword>
<evidence type="ECO:0000256" key="16">
    <source>
        <dbReference type="SAM" id="SignalP"/>
    </source>
</evidence>
<dbReference type="InterPro" id="IPR039426">
    <property type="entry name" value="TonB-dep_rcpt-like"/>
</dbReference>
<keyword evidence="2 12" id="KW-0813">Transport</keyword>
<evidence type="ECO:0000256" key="4">
    <source>
        <dbReference type="ARBA" id="ARBA00022496"/>
    </source>
</evidence>
<evidence type="ECO:0000256" key="10">
    <source>
        <dbReference type="ARBA" id="ARBA00023136"/>
    </source>
</evidence>
<gene>
    <name evidence="19" type="ORF">HNP46_000928</name>
</gene>
<keyword evidence="3 12" id="KW-1134">Transmembrane beta strand</keyword>
<feature type="short sequence motif" description="TonB C-terminal box" evidence="13">
    <location>
        <begin position="736"/>
        <end position="753"/>
    </location>
</feature>
<dbReference type="PROSITE" id="PS52016">
    <property type="entry name" value="TONB_DEPENDENT_REC_3"/>
    <property type="match status" value="1"/>
</dbReference>
<dbReference type="RefSeq" id="WP_184586311.1">
    <property type="nucleotide sequence ID" value="NZ_JACHLI010000002.1"/>
</dbReference>
<evidence type="ECO:0000256" key="6">
    <source>
        <dbReference type="ARBA" id="ARBA00022729"/>
    </source>
</evidence>
<evidence type="ECO:0000256" key="3">
    <source>
        <dbReference type="ARBA" id="ARBA00022452"/>
    </source>
</evidence>
<dbReference type="InterPro" id="IPR036942">
    <property type="entry name" value="Beta-barrel_TonB_sf"/>
</dbReference>
<evidence type="ECO:0000256" key="12">
    <source>
        <dbReference type="PROSITE-ProRule" id="PRU01360"/>
    </source>
</evidence>
<comment type="caution">
    <text evidence="19">The sequence shown here is derived from an EMBL/GenBank/DDBJ whole genome shotgun (WGS) entry which is preliminary data.</text>
</comment>
<dbReference type="Pfam" id="PF07715">
    <property type="entry name" value="Plug"/>
    <property type="match status" value="1"/>
</dbReference>
<keyword evidence="11 12" id="KW-0998">Cell outer membrane</keyword>
<evidence type="ECO:0000256" key="7">
    <source>
        <dbReference type="ARBA" id="ARBA00023004"/>
    </source>
</evidence>
<keyword evidence="4" id="KW-0410">Iron transport</keyword>
<dbReference type="CDD" id="cd01347">
    <property type="entry name" value="ligand_gated_channel"/>
    <property type="match status" value="1"/>
</dbReference>
<comment type="subcellular location">
    <subcellularLocation>
        <location evidence="1 12">Cell outer membrane</location>
        <topology evidence="1 12">Multi-pass membrane protein</topology>
    </subcellularLocation>
</comment>
<evidence type="ECO:0000256" key="15">
    <source>
        <dbReference type="SAM" id="MobiDB-lite"/>
    </source>
</evidence>
<evidence type="ECO:0000256" key="2">
    <source>
        <dbReference type="ARBA" id="ARBA00022448"/>
    </source>
</evidence>
<evidence type="ECO:0000256" key="13">
    <source>
        <dbReference type="PROSITE-ProRule" id="PRU10144"/>
    </source>
</evidence>
<dbReference type="AlphaFoldDB" id="A0A7W7KFY9"/>